<organism evidence="1 2">
    <name type="scientific">Trifolium medium</name>
    <dbReference type="NCBI Taxonomy" id="97028"/>
    <lineage>
        <taxon>Eukaryota</taxon>
        <taxon>Viridiplantae</taxon>
        <taxon>Streptophyta</taxon>
        <taxon>Embryophyta</taxon>
        <taxon>Tracheophyta</taxon>
        <taxon>Spermatophyta</taxon>
        <taxon>Magnoliopsida</taxon>
        <taxon>eudicotyledons</taxon>
        <taxon>Gunneridae</taxon>
        <taxon>Pentapetalae</taxon>
        <taxon>rosids</taxon>
        <taxon>fabids</taxon>
        <taxon>Fabales</taxon>
        <taxon>Fabaceae</taxon>
        <taxon>Papilionoideae</taxon>
        <taxon>50 kb inversion clade</taxon>
        <taxon>NPAAA clade</taxon>
        <taxon>Hologalegina</taxon>
        <taxon>IRL clade</taxon>
        <taxon>Trifolieae</taxon>
        <taxon>Trifolium</taxon>
    </lineage>
</organism>
<reference evidence="1 2" key="1">
    <citation type="journal article" date="2018" name="Front. Plant Sci.">
        <title>Red Clover (Trifolium pratense) and Zigzag Clover (T. medium) - A Picture of Genomic Similarities and Differences.</title>
        <authorList>
            <person name="Dluhosova J."/>
            <person name="Istvanek J."/>
            <person name="Nedelnik J."/>
            <person name="Repkova J."/>
        </authorList>
    </citation>
    <scope>NUCLEOTIDE SEQUENCE [LARGE SCALE GENOMIC DNA]</scope>
    <source>
        <strain evidence="2">cv. 10/8</strain>
        <tissue evidence="1">Leaf</tissue>
    </source>
</reference>
<dbReference type="EMBL" id="LXQA010186071">
    <property type="protein sequence ID" value="MCI31292.1"/>
    <property type="molecule type" value="Genomic_DNA"/>
</dbReference>
<protein>
    <recommendedName>
        <fullName evidence="3">Otubain</fullName>
    </recommendedName>
</protein>
<sequence>MDDDSKPGDESRVVVLAIPRQDAVCDVNPINCVNPNNCEAPQIEIDTSSHFETEQTYKNRDDLIDWAKKQAYKLNFSIVIERSDKGA</sequence>
<feature type="non-terminal residue" evidence="1">
    <location>
        <position position="87"/>
    </location>
</feature>
<proteinExistence type="predicted"/>
<evidence type="ECO:0000313" key="2">
    <source>
        <dbReference type="Proteomes" id="UP000265520"/>
    </source>
</evidence>
<keyword evidence="2" id="KW-1185">Reference proteome</keyword>
<evidence type="ECO:0008006" key="3">
    <source>
        <dbReference type="Google" id="ProtNLM"/>
    </source>
</evidence>
<accession>A0A392R5B1</accession>
<dbReference type="Proteomes" id="UP000265520">
    <property type="component" value="Unassembled WGS sequence"/>
</dbReference>
<name>A0A392R5B1_9FABA</name>
<dbReference type="AlphaFoldDB" id="A0A392R5B1"/>
<evidence type="ECO:0000313" key="1">
    <source>
        <dbReference type="EMBL" id="MCI31292.1"/>
    </source>
</evidence>
<comment type="caution">
    <text evidence="1">The sequence shown here is derived from an EMBL/GenBank/DDBJ whole genome shotgun (WGS) entry which is preliminary data.</text>
</comment>